<feature type="domain" description="CASTOR ACT" evidence="1">
    <location>
        <begin position="231"/>
        <end position="291"/>
    </location>
</feature>
<proteinExistence type="predicted"/>
<evidence type="ECO:0000313" key="2">
    <source>
        <dbReference type="EMBL" id="GAA5804950.1"/>
    </source>
</evidence>
<sequence length="300" mass="33450">MPLCDYFFSFTENASGISVVANEALIANDFLPALEAANCPDLGAPTGVFRVLQVDDDGGQELSGKRISDISEPLAEGRFSILYISTYQTDFVLVSESKLHSAINALRQDGFEVEYDGDDEIYSYPYTVEEEEDDAIDIPLSPVDPTQFLVNTEVLVNELQCVGLNRHYRSDWVTTVLKILCYPDLMLDCSQNHKRFCSFVATSQDISLIADTHIVESIDENLLMKEEDGSNLRVIQVHFSGSNVERCGIVKYISKPLSIEANINMLYLSTFMTANIIVSVNDLERAVSILSPTEKCYFTS</sequence>
<dbReference type="Proteomes" id="UP001476247">
    <property type="component" value="Unassembled WGS sequence"/>
</dbReference>
<name>A0ABP9YE94_9FUNG</name>
<keyword evidence="3" id="KW-1185">Reference proteome</keyword>
<dbReference type="InterPro" id="IPR051719">
    <property type="entry name" value="CASTOR_mTORC1"/>
</dbReference>
<reference evidence="2 3" key="1">
    <citation type="submission" date="2024-04" db="EMBL/GenBank/DDBJ databases">
        <title>genome sequences of Mucor flavus KT1a and Helicostylum pulchrum KT1b strains isolation_sourced from the surface of a dry-aged beef.</title>
        <authorList>
            <person name="Toyotome T."/>
            <person name="Hosono M."/>
            <person name="Torimaru M."/>
            <person name="Fukuda K."/>
            <person name="Mikami N."/>
        </authorList>
    </citation>
    <scope>NUCLEOTIDE SEQUENCE [LARGE SCALE GENOMIC DNA]</scope>
    <source>
        <strain evidence="2 3">KT1b</strain>
    </source>
</reference>
<dbReference type="InterPro" id="IPR045865">
    <property type="entry name" value="ACT-like_dom_sf"/>
</dbReference>
<dbReference type="Pfam" id="PF13840">
    <property type="entry name" value="ACT_7"/>
    <property type="match status" value="2"/>
</dbReference>
<dbReference type="InterPro" id="IPR027795">
    <property type="entry name" value="CASTOR_ACT_dom"/>
</dbReference>
<dbReference type="SUPFAM" id="SSF55021">
    <property type="entry name" value="ACT-like"/>
    <property type="match status" value="2"/>
</dbReference>
<dbReference type="EMBL" id="BAABUJ010000040">
    <property type="protein sequence ID" value="GAA5804950.1"/>
    <property type="molecule type" value="Genomic_DNA"/>
</dbReference>
<dbReference type="PANTHER" id="PTHR31131:SF6">
    <property type="entry name" value="CASTOR ACT DOMAIN-CONTAINING PROTEIN"/>
    <property type="match status" value="1"/>
</dbReference>
<dbReference type="PANTHER" id="PTHR31131">
    <property type="entry name" value="CHROMOSOME 1, WHOLE GENOME SHOTGUN SEQUENCE"/>
    <property type="match status" value="1"/>
</dbReference>
<accession>A0ABP9YE94</accession>
<feature type="domain" description="CASTOR ACT" evidence="1">
    <location>
        <begin position="49"/>
        <end position="107"/>
    </location>
</feature>
<evidence type="ECO:0000313" key="3">
    <source>
        <dbReference type="Proteomes" id="UP001476247"/>
    </source>
</evidence>
<dbReference type="Gene3D" id="3.30.2130.10">
    <property type="entry name" value="VC0802-like"/>
    <property type="match status" value="2"/>
</dbReference>
<evidence type="ECO:0000259" key="1">
    <source>
        <dbReference type="Pfam" id="PF13840"/>
    </source>
</evidence>
<protein>
    <recommendedName>
        <fullName evidence="1">CASTOR ACT domain-containing protein</fullName>
    </recommendedName>
</protein>
<comment type="caution">
    <text evidence="2">The sequence shown here is derived from an EMBL/GenBank/DDBJ whole genome shotgun (WGS) entry which is preliminary data.</text>
</comment>
<gene>
    <name evidence="2" type="ORF">HPULCUR_010460</name>
</gene>
<organism evidence="2 3">
    <name type="scientific">Helicostylum pulchrum</name>
    <dbReference type="NCBI Taxonomy" id="562976"/>
    <lineage>
        <taxon>Eukaryota</taxon>
        <taxon>Fungi</taxon>
        <taxon>Fungi incertae sedis</taxon>
        <taxon>Mucoromycota</taxon>
        <taxon>Mucoromycotina</taxon>
        <taxon>Mucoromycetes</taxon>
        <taxon>Mucorales</taxon>
        <taxon>Mucorineae</taxon>
        <taxon>Mucoraceae</taxon>
        <taxon>Helicostylum</taxon>
    </lineage>
</organism>